<dbReference type="SUPFAM" id="SSF56281">
    <property type="entry name" value="Metallo-hydrolase/oxidoreductase"/>
    <property type="match status" value="1"/>
</dbReference>
<dbReference type="Proteomes" id="UP001197795">
    <property type="component" value="Unassembled WGS sequence"/>
</dbReference>
<protein>
    <recommendedName>
        <fullName evidence="1">Metallo-beta-lactamase domain-containing protein</fullName>
    </recommendedName>
</protein>
<dbReference type="PANTHER" id="PTHR42663:SF6">
    <property type="entry name" value="HYDROLASE C777.06C-RELATED"/>
    <property type="match status" value="1"/>
</dbReference>
<name>A0AAE2ZWI8_9FIRM</name>
<dbReference type="Pfam" id="PF12706">
    <property type="entry name" value="Lactamase_B_2"/>
    <property type="match status" value="1"/>
</dbReference>
<dbReference type="Gene3D" id="3.60.15.10">
    <property type="entry name" value="Ribonuclease Z/Hydroxyacylglutathione hydrolase-like"/>
    <property type="match status" value="1"/>
</dbReference>
<evidence type="ECO:0000259" key="1">
    <source>
        <dbReference type="Pfam" id="PF12706"/>
    </source>
</evidence>
<evidence type="ECO:0000313" key="2">
    <source>
        <dbReference type="EMBL" id="MCC2118782.1"/>
    </source>
</evidence>
<dbReference type="AlphaFoldDB" id="A0AAE2ZWI8"/>
<accession>A0AAE2ZWI8</accession>
<comment type="caution">
    <text evidence="2">The sequence shown here is derived from an EMBL/GenBank/DDBJ whole genome shotgun (WGS) entry which is preliminary data.</text>
</comment>
<gene>
    <name evidence="2" type="ORF">LKD75_04105</name>
</gene>
<proteinExistence type="predicted"/>
<organism evidence="2 3">
    <name type="scientific">Waltera acetigignens</name>
    <dbReference type="NCBI Taxonomy" id="2981769"/>
    <lineage>
        <taxon>Bacteria</taxon>
        <taxon>Bacillati</taxon>
        <taxon>Bacillota</taxon>
        <taxon>Clostridia</taxon>
        <taxon>Lachnospirales</taxon>
        <taxon>Lachnospiraceae</taxon>
        <taxon>Waltera</taxon>
    </lineage>
</organism>
<dbReference type="InterPro" id="IPR036866">
    <property type="entry name" value="RibonucZ/Hydroxyglut_hydro"/>
</dbReference>
<dbReference type="EMBL" id="JAJEPV010000007">
    <property type="protein sequence ID" value="MCC2118782.1"/>
    <property type="molecule type" value="Genomic_DNA"/>
</dbReference>
<keyword evidence="3" id="KW-1185">Reference proteome</keyword>
<reference evidence="2 3" key="1">
    <citation type="submission" date="2021-10" db="EMBL/GenBank/DDBJ databases">
        <title>Anaerobic single-cell dispensing facilitates the cultivation of human gut bacteria.</title>
        <authorList>
            <person name="Afrizal A."/>
        </authorList>
    </citation>
    <scope>NUCLEOTIDE SEQUENCE [LARGE SCALE GENOMIC DNA]</scope>
    <source>
        <strain evidence="2 3">CLA-AA-H273</strain>
    </source>
</reference>
<sequence length="277" mass="31979">MEIRYLGTGGAEGFPSIFCQCEACRKVRMLLGKNVKTRSCTLVDEVMIDLSPDIFSQCINSHVDLSEVNHLVFTHSHSDHLNTTEICFRLREMASVIQKKDKKVMEIYGNDAVRDGIMEIIAKDPHVDLTRMRFHRIQKFEPFRIGHLKFTPLKAYHKLDEEALIFVIEDGRSTLLYANDTGVFPEETLDFIEQQNIKFDVVSMDTCRGILDGDTHMGIRENVELREKLRRMHAVTPNTEYYLNHYSHMCGMIPQEYERLVGHEGFLLTYDGLSVTV</sequence>
<dbReference type="RefSeq" id="WP_227732678.1">
    <property type="nucleotide sequence ID" value="NZ_JAJEPV010000007.1"/>
</dbReference>
<feature type="domain" description="Metallo-beta-lactamase" evidence="1">
    <location>
        <begin position="46"/>
        <end position="233"/>
    </location>
</feature>
<evidence type="ECO:0000313" key="3">
    <source>
        <dbReference type="Proteomes" id="UP001197795"/>
    </source>
</evidence>
<dbReference type="InterPro" id="IPR001279">
    <property type="entry name" value="Metallo-B-lactamas"/>
</dbReference>
<dbReference type="PANTHER" id="PTHR42663">
    <property type="entry name" value="HYDROLASE C777.06C-RELATED-RELATED"/>
    <property type="match status" value="1"/>
</dbReference>